<accession>A0A6A0HD15</accession>
<evidence type="ECO:0000313" key="3">
    <source>
        <dbReference type="EMBL" id="KAA0203622.1"/>
    </source>
</evidence>
<dbReference type="EMBL" id="JQDR03001289">
    <property type="protein sequence ID" value="KAA0203622.1"/>
    <property type="molecule type" value="Genomic_DNA"/>
</dbReference>
<dbReference type="RefSeq" id="XP_018017473.1">
    <property type="nucleotide sequence ID" value="XM_018161984.2"/>
</dbReference>
<reference evidence="3" key="3">
    <citation type="submission" date="2019-06" db="EMBL/GenBank/DDBJ databases">
        <authorList>
            <person name="Poynton C."/>
            <person name="Hasenbein S."/>
            <person name="Benoit J.B."/>
            <person name="Sepulveda M.S."/>
            <person name="Poelchau M.F."/>
            <person name="Murali S.C."/>
            <person name="Chen S."/>
            <person name="Glastad K.M."/>
            <person name="Werren J.H."/>
            <person name="Vineis J.H."/>
            <person name="Bowen J.L."/>
            <person name="Friedrich M."/>
            <person name="Jones J."/>
            <person name="Robertson H.M."/>
            <person name="Feyereisen R."/>
            <person name="Mechler-Hickson A."/>
            <person name="Mathers N."/>
            <person name="Lee C.E."/>
            <person name="Colbourne J.K."/>
            <person name="Biales A."/>
            <person name="Johnston J.S."/>
            <person name="Wellborn G.A."/>
            <person name="Rosendale A.J."/>
            <person name="Cridge A.G."/>
            <person name="Munoz-Torres M.C."/>
            <person name="Bain P.A."/>
            <person name="Manny A.R."/>
            <person name="Major K.M."/>
            <person name="Lambert F.N."/>
            <person name="Vulpe C.D."/>
            <person name="Tuck P."/>
            <person name="Blalock B.J."/>
            <person name="Lin Y.-Y."/>
            <person name="Smith M.E."/>
            <person name="Ochoa-Acuna H."/>
            <person name="Chen M.-J.M."/>
            <person name="Childers C.P."/>
            <person name="Qu J."/>
            <person name="Dugan S."/>
            <person name="Lee S.L."/>
            <person name="Chao H."/>
            <person name="Dinh H."/>
            <person name="Han Y."/>
            <person name="Doddapaneni H."/>
            <person name="Worley K.C."/>
            <person name="Muzny D.M."/>
            <person name="Gibbs R.A."/>
            <person name="Richards S."/>
        </authorList>
    </citation>
    <scope>NUCLEOTIDE SEQUENCE</scope>
    <source>
        <strain evidence="3">HAZT.00-mixed</strain>
        <tissue evidence="3">Whole organism</tissue>
    </source>
</reference>
<reference evidence="3" key="2">
    <citation type="journal article" date="2018" name="Environ. Sci. Technol.">
        <title>The Toxicogenome of Hyalella azteca: A Model for Sediment Ecotoxicology and Evolutionary Toxicology.</title>
        <authorList>
            <person name="Poynton H.C."/>
            <person name="Hasenbein S."/>
            <person name="Benoit J.B."/>
            <person name="Sepulveda M.S."/>
            <person name="Poelchau M.F."/>
            <person name="Hughes D.S.T."/>
            <person name="Murali S.C."/>
            <person name="Chen S."/>
            <person name="Glastad K.M."/>
            <person name="Goodisman M.A.D."/>
            <person name="Werren J.H."/>
            <person name="Vineis J.H."/>
            <person name="Bowen J.L."/>
            <person name="Friedrich M."/>
            <person name="Jones J."/>
            <person name="Robertson H.M."/>
            <person name="Feyereisen R."/>
            <person name="Mechler-Hickson A."/>
            <person name="Mathers N."/>
            <person name="Lee C.E."/>
            <person name="Colbourne J.K."/>
            <person name="Biales A."/>
            <person name="Johnston J.S."/>
            <person name="Wellborn G.A."/>
            <person name="Rosendale A.J."/>
            <person name="Cridge A.G."/>
            <person name="Munoz-Torres M.C."/>
            <person name="Bain P.A."/>
            <person name="Manny A.R."/>
            <person name="Major K.M."/>
            <person name="Lambert F.N."/>
            <person name="Vulpe C.D."/>
            <person name="Tuck P."/>
            <person name="Blalock B.J."/>
            <person name="Lin Y.Y."/>
            <person name="Smith M.E."/>
            <person name="Ochoa-Acuna H."/>
            <person name="Chen M.M."/>
            <person name="Childers C.P."/>
            <person name="Qu J."/>
            <person name="Dugan S."/>
            <person name="Lee S.L."/>
            <person name="Chao H."/>
            <person name="Dinh H."/>
            <person name="Han Y."/>
            <person name="Doddapaneni H."/>
            <person name="Worley K.C."/>
            <person name="Muzny D.M."/>
            <person name="Gibbs R.A."/>
            <person name="Richards S."/>
        </authorList>
    </citation>
    <scope>NUCLEOTIDE SEQUENCE</scope>
    <source>
        <strain evidence="3">HAZT.00-mixed</strain>
        <tissue evidence="3">Whole organism</tissue>
    </source>
</reference>
<reference evidence="5" key="4">
    <citation type="submission" date="2025-04" db="UniProtKB">
        <authorList>
            <consortium name="RefSeq"/>
        </authorList>
    </citation>
    <scope>IDENTIFICATION</scope>
    <source>
        <tissue evidence="5">Whole organism</tissue>
    </source>
</reference>
<name>A0A6A0HD15_HYAAZ</name>
<evidence type="ECO:0000256" key="1">
    <source>
        <dbReference type="SAM" id="MobiDB-lite"/>
    </source>
</evidence>
<protein>
    <submittedName>
        <fullName evidence="3">Calcified cuticle protein CP19.0</fullName>
    </submittedName>
    <submittedName>
        <fullName evidence="5">Cuticle protein CP1499</fullName>
    </submittedName>
</protein>
<dbReference type="GeneID" id="108674082"/>
<gene>
    <name evidence="5" type="primary">LOC108674082</name>
    <name evidence="3" type="ORF">HAZT_HAZT009640</name>
</gene>
<dbReference type="Proteomes" id="UP000711488">
    <property type="component" value="Unassembled WGS sequence"/>
</dbReference>
<dbReference type="KEGG" id="hazt:108674082"/>
<dbReference type="OrthoDB" id="6366496at2759"/>
<evidence type="ECO:0000256" key="2">
    <source>
        <dbReference type="SAM" id="SignalP"/>
    </source>
</evidence>
<feature type="region of interest" description="Disordered" evidence="1">
    <location>
        <begin position="48"/>
        <end position="78"/>
    </location>
</feature>
<dbReference type="Proteomes" id="UP000694843">
    <property type="component" value="Unplaced"/>
</dbReference>
<evidence type="ECO:0000313" key="5">
    <source>
        <dbReference type="RefSeq" id="XP_018017473.1"/>
    </source>
</evidence>
<feature type="signal peptide" evidence="2">
    <location>
        <begin position="1"/>
        <end position="15"/>
    </location>
</feature>
<organism evidence="3">
    <name type="scientific">Hyalella azteca</name>
    <name type="common">Amphipod</name>
    <dbReference type="NCBI Taxonomy" id="294128"/>
    <lineage>
        <taxon>Eukaryota</taxon>
        <taxon>Metazoa</taxon>
        <taxon>Ecdysozoa</taxon>
        <taxon>Arthropoda</taxon>
        <taxon>Crustacea</taxon>
        <taxon>Multicrustacea</taxon>
        <taxon>Malacostraca</taxon>
        <taxon>Eumalacostraca</taxon>
        <taxon>Peracarida</taxon>
        <taxon>Amphipoda</taxon>
        <taxon>Senticaudata</taxon>
        <taxon>Talitrida</taxon>
        <taxon>Talitroidea</taxon>
        <taxon>Hyalellidae</taxon>
        <taxon>Hyalella</taxon>
    </lineage>
</organism>
<reference evidence="3" key="1">
    <citation type="submission" date="2014-08" db="EMBL/GenBank/DDBJ databases">
        <authorList>
            <person name="Murali S."/>
            <person name="Richards S."/>
            <person name="Bandaranaike D."/>
            <person name="Bellair M."/>
            <person name="Blankenburg K."/>
            <person name="Chao H."/>
            <person name="Dinh H."/>
            <person name="Doddapaneni H."/>
            <person name="Dugan-Rocha S."/>
            <person name="Elkadiri S."/>
            <person name="Gnanaolivu R."/>
            <person name="Hughes D."/>
            <person name="Lee S."/>
            <person name="Li M."/>
            <person name="Ming W."/>
            <person name="Munidasa M."/>
            <person name="Muniz J."/>
            <person name="Nguyen L."/>
            <person name="Osuji N."/>
            <person name="Pu L.-L."/>
            <person name="Puazo M."/>
            <person name="Skinner E."/>
            <person name="Qu C."/>
            <person name="Quiroz J."/>
            <person name="Raj R."/>
            <person name="Weissenberger G."/>
            <person name="Xin Y."/>
            <person name="Zou X."/>
            <person name="Han Y."/>
            <person name="Worley K."/>
            <person name="Muzny D."/>
            <person name="Gibbs R."/>
        </authorList>
    </citation>
    <scope>NUCLEOTIDE SEQUENCE</scope>
    <source>
        <strain evidence="3">HAZT.00-mixed</strain>
        <tissue evidence="3">Whole organism</tissue>
    </source>
</reference>
<keyword evidence="4" id="KW-1185">Reference proteome</keyword>
<proteinExistence type="predicted"/>
<evidence type="ECO:0000313" key="4">
    <source>
        <dbReference type="Proteomes" id="UP000694843"/>
    </source>
</evidence>
<feature type="chain" id="PRO_5044628626" evidence="2">
    <location>
        <begin position="16"/>
        <end position="270"/>
    </location>
</feature>
<feature type="compositionally biased region" description="Polar residues" evidence="1">
    <location>
        <begin position="66"/>
        <end position="76"/>
    </location>
</feature>
<dbReference type="AlphaFoldDB" id="A0A6A0HD15"/>
<sequence>MRTLVLLAMLGCACASPFLQDTPEVVAERARFQQLYNAQAAAAAAAPDDPVAGGHQQFHQPRPTHHTFNPQPSHHQTPIFKWNGPVAATIPAGLPGSAAQVADTADVESARNAFLAAYRAQVAATTGQNIAPHQPRFTGPVHTAPRHFNAIPDTTQKWNGPFAATVPAGVDGQITPVADTADVAAARNAFFQSYNAALGATQPAAAPRHTFAAAPQPTQPRWTGPVAATIPAGLPGAGFQVPQTADVAAATAAFQQAYQNAVAATTGRRF</sequence>
<keyword evidence="2" id="KW-0732">Signal</keyword>